<dbReference type="InterPro" id="IPR006612">
    <property type="entry name" value="THAP_Znf"/>
</dbReference>
<dbReference type="STRING" id="50429.A0A2B4RYI2"/>
<keyword evidence="2" id="KW-0479">Metal-binding</keyword>
<dbReference type="AlphaFoldDB" id="A0A2B4RYI2"/>
<dbReference type="SUPFAM" id="SSF57716">
    <property type="entry name" value="Glucocorticoid receptor-like (DNA-binding domain)"/>
    <property type="match status" value="1"/>
</dbReference>
<protein>
    <submittedName>
        <fullName evidence="8">THAP domain-containing protein 11</fullName>
    </submittedName>
</protein>
<reference evidence="9" key="1">
    <citation type="journal article" date="2017" name="bioRxiv">
        <title>Comparative analysis of the genomes of Stylophora pistillata and Acropora digitifera provides evidence for extensive differences between species of corals.</title>
        <authorList>
            <person name="Voolstra C.R."/>
            <person name="Li Y."/>
            <person name="Liew Y.J."/>
            <person name="Baumgarten S."/>
            <person name="Zoccola D."/>
            <person name="Flot J.-F."/>
            <person name="Tambutte S."/>
            <person name="Allemand D."/>
            <person name="Aranda M."/>
        </authorList>
    </citation>
    <scope>NUCLEOTIDE SEQUENCE [LARGE SCALE GENOMIC DNA]</scope>
</reference>
<evidence type="ECO:0000256" key="5">
    <source>
        <dbReference type="ARBA" id="ARBA00023125"/>
    </source>
</evidence>
<gene>
    <name evidence="8" type="primary">thap11</name>
    <name evidence="8" type="ORF">AWC38_SpisGene11943</name>
</gene>
<dbReference type="PROSITE" id="PS50950">
    <property type="entry name" value="ZF_THAP"/>
    <property type="match status" value="1"/>
</dbReference>
<dbReference type="GO" id="GO:0003677">
    <property type="term" value="F:DNA binding"/>
    <property type="evidence" value="ECO:0007669"/>
    <property type="project" value="UniProtKB-UniRule"/>
</dbReference>
<keyword evidence="5 6" id="KW-0238">DNA-binding</keyword>
<dbReference type="OrthoDB" id="5960922at2759"/>
<name>A0A2B4RYI2_STYPI</name>
<dbReference type="SMART" id="SM00692">
    <property type="entry name" value="DM3"/>
    <property type="match status" value="1"/>
</dbReference>
<evidence type="ECO:0000256" key="1">
    <source>
        <dbReference type="ARBA" id="ARBA00001968"/>
    </source>
</evidence>
<evidence type="ECO:0000256" key="4">
    <source>
        <dbReference type="ARBA" id="ARBA00022833"/>
    </source>
</evidence>
<evidence type="ECO:0000256" key="3">
    <source>
        <dbReference type="ARBA" id="ARBA00022771"/>
    </source>
</evidence>
<evidence type="ECO:0000313" key="8">
    <source>
        <dbReference type="EMBL" id="PFX23504.1"/>
    </source>
</evidence>
<proteinExistence type="predicted"/>
<dbReference type="GO" id="GO:0008270">
    <property type="term" value="F:zinc ion binding"/>
    <property type="evidence" value="ECO:0007669"/>
    <property type="project" value="UniProtKB-KW"/>
</dbReference>
<dbReference type="EMBL" id="LSMT01000205">
    <property type="protein sequence ID" value="PFX23504.1"/>
    <property type="molecule type" value="Genomic_DNA"/>
</dbReference>
<dbReference type="InterPro" id="IPR027806">
    <property type="entry name" value="HARBI1_dom"/>
</dbReference>
<evidence type="ECO:0000256" key="2">
    <source>
        <dbReference type="ARBA" id="ARBA00022723"/>
    </source>
</evidence>
<evidence type="ECO:0000313" key="9">
    <source>
        <dbReference type="Proteomes" id="UP000225706"/>
    </source>
</evidence>
<dbReference type="Pfam" id="PF13359">
    <property type="entry name" value="DDE_Tnp_4"/>
    <property type="match status" value="1"/>
</dbReference>
<organism evidence="8 9">
    <name type="scientific">Stylophora pistillata</name>
    <name type="common">Smooth cauliflower coral</name>
    <dbReference type="NCBI Taxonomy" id="50429"/>
    <lineage>
        <taxon>Eukaryota</taxon>
        <taxon>Metazoa</taxon>
        <taxon>Cnidaria</taxon>
        <taxon>Anthozoa</taxon>
        <taxon>Hexacorallia</taxon>
        <taxon>Scleractinia</taxon>
        <taxon>Astrocoeniina</taxon>
        <taxon>Pocilloporidae</taxon>
        <taxon>Stylophora</taxon>
    </lineage>
</organism>
<comment type="cofactor">
    <cofactor evidence="1">
        <name>a divalent metal cation</name>
        <dbReference type="ChEBI" id="CHEBI:60240"/>
    </cofactor>
</comment>
<dbReference type="Pfam" id="PF05485">
    <property type="entry name" value="THAP"/>
    <property type="match status" value="1"/>
</dbReference>
<dbReference type="Gene3D" id="6.20.210.20">
    <property type="entry name" value="THAP domain"/>
    <property type="match status" value="1"/>
</dbReference>
<evidence type="ECO:0000259" key="7">
    <source>
        <dbReference type="PROSITE" id="PS50950"/>
    </source>
</evidence>
<keyword evidence="9" id="KW-1185">Reference proteome</keyword>
<dbReference type="PANTHER" id="PTHR23080">
    <property type="entry name" value="THAP DOMAIN PROTEIN"/>
    <property type="match status" value="1"/>
</dbReference>
<accession>A0A2B4RYI2</accession>
<dbReference type="Pfam" id="PF13613">
    <property type="entry name" value="HTH_Tnp_4"/>
    <property type="match status" value="1"/>
</dbReference>
<evidence type="ECO:0000256" key="6">
    <source>
        <dbReference type="PROSITE-ProRule" id="PRU00309"/>
    </source>
</evidence>
<dbReference type="PANTHER" id="PTHR23080:SF133">
    <property type="entry name" value="SI:CH211-262I1.5-RELATED"/>
    <property type="match status" value="1"/>
</dbReference>
<dbReference type="InterPro" id="IPR027805">
    <property type="entry name" value="Transposase_HTH_dom"/>
</dbReference>
<keyword evidence="4" id="KW-0862">Zinc</keyword>
<feature type="domain" description="THAP-type" evidence="7">
    <location>
        <begin position="22"/>
        <end position="108"/>
    </location>
</feature>
<dbReference type="SMART" id="SM00980">
    <property type="entry name" value="THAP"/>
    <property type="match status" value="1"/>
</dbReference>
<keyword evidence="3 6" id="KW-0863">Zinc-finger</keyword>
<dbReference type="Proteomes" id="UP000225706">
    <property type="component" value="Unassembled WGS sequence"/>
</dbReference>
<dbReference type="InterPro" id="IPR038441">
    <property type="entry name" value="THAP_Znf_sf"/>
</dbReference>
<comment type="caution">
    <text evidence="8">The sequence shown here is derived from an EMBL/GenBank/DDBJ whole genome shotgun (WGS) entry which is preliminary data.</text>
</comment>
<sequence length="538" mass="60981">MLFGMKTRSRVVLDTLNTRAIMPNKDHCCVPKCNNNRSKVQSNITFHQFPKDKDLRRQWIIKIKRDVGRSFKITNSTRVCSDHFKPTDIKKTLTGKSVLVNGAVPSVFEWTTLSKKRKSPTKRECTTRTNTTEIDVVDNIQPISSTVEIGPIEDSSVDENVIDTSSHMEDSTVTTDTTIITPTVNLHDYLFTEPEKPVEELLEAAQARIEQLEQLLSKQSFYRQLKGMSDKRVRFHTGFSSFAIFVSTFNALRPTAESMFSWSQVQRARAKSGKDISNMRDTLKTCKLSLFDQFYLCITKLRLGTFNEKLASEFDISISTVSRVFISWVNFLYFVLGTIPIWPSRAKIDKHMPKCFKLLYPKCRGIIDASEIKVQAPSSMVLNSNCYSSYKSHTTYKGNVVISPSGEIIHVSSLFEGSISDKELVKQSGLLNLLEPGDQIMADKGFTIEDLLKPIGCGVAMPAFLSSKGQFSKKELSTSKQIHNLRVHVERAIRRVKEFHYFDKVIPLTVAGSINQIWTVACLITNFQGPLLHEKQYI</sequence>